<evidence type="ECO:0000313" key="2">
    <source>
        <dbReference type="Proteomes" id="UP001143856"/>
    </source>
</evidence>
<evidence type="ECO:0000313" key="1">
    <source>
        <dbReference type="EMBL" id="KAJ2978699.1"/>
    </source>
</evidence>
<keyword evidence="2" id="KW-1185">Reference proteome</keyword>
<sequence>MALENSATPCASDMEAPGALPDGSSVIEDENQADNMLKEEEPWEVQRQKIPLRVDVEWLDFDHFKNRYTEKEGGRKRGCETGSGQKGHQGAHTQPKIGRG</sequence>
<gene>
    <name evidence="1" type="ORF">NUW58_g7412</name>
</gene>
<protein>
    <submittedName>
        <fullName evidence="1">Uncharacterized protein</fullName>
    </submittedName>
</protein>
<dbReference type="Proteomes" id="UP001143856">
    <property type="component" value="Unassembled WGS sequence"/>
</dbReference>
<name>A0ACC1NJU3_9PEZI</name>
<comment type="caution">
    <text evidence="1">The sequence shown here is derived from an EMBL/GenBank/DDBJ whole genome shotgun (WGS) entry which is preliminary data.</text>
</comment>
<organism evidence="1 2">
    <name type="scientific">Xylaria curta</name>
    <dbReference type="NCBI Taxonomy" id="42375"/>
    <lineage>
        <taxon>Eukaryota</taxon>
        <taxon>Fungi</taxon>
        <taxon>Dikarya</taxon>
        <taxon>Ascomycota</taxon>
        <taxon>Pezizomycotina</taxon>
        <taxon>Sordariomycetes</taxon>
        <taxon>Xylariomycetidae</taxon>
        <taxon>Xylariales</taxon>
        <taxon>Xylariaceae</taxon>
        <taxon>Xylaria</taxon>
    </lineage>
</organism>
<proteinExistence type="predicted"/>
<reference evidence="1" key="1">
    <citation type="submission" date="2022-10" db="EMBL/GenBank/DDBJ databases">
        <title>Genome Sequence of Xylaria curta.</title>
        <authorList>
            <person name="Buettner E."/>
        </authorList>
    </citation>
    <scope>NUCLEOTIDE SEQUENCE</scope>
    <source>
        <strain evidence="1">Babe10</strain>
    </source>
</reference>
<dbReference type="EMBL" id="JAPDGR010001918">
    <property type="protein sequence ID" value="KAJ2978699.1"/>
    <property type="molecule type" value="Genomic_DNA"/>
</dbReference>
<accession>A0ACC1NJU3</accession>